<dbReference type="InterPro" id="IPR030972">
    <property type="entry name" value="UrcA_uranyl"/>
</dbReference>
<evidence type="ECO:0000313" key="3">
    <source>
        <dbReference type="Proteomes" id="UP000442714"/>
    </source>
</evidence>
<accession>A0A844ZVE4</accession>
<gene>
    <name evidence="2" type="ORF">GRI41_11460</name>
</gene>
<dbReference type="EMBL" id="WTYX01000002">
    <property type="protein sequence ID" value="MXO91444.1"/>
    <property type="molecule type" value="Genomic_DNA"/>
</dbReference>
<comment type="caution">
    <text evidence="2">The sequence shown here is derived from an EMBL/GenBank/DDBJ whole genome shotgun (WGS) entry which is preliminary data.</text>
</comment>
<proteinExistence type="predicted"/>
<feature type="signal peptide" evidence="1">
    <location>
        <begin position="1"/>
        <end position="22"/>
    </location>
</feature>
<keyword evidence="3" id="KW-1185">Reference proteome</keyword>
<dbReference type="AlphaFoldDB" id="A0A844ZVE4"/>
<evidence type="ECO:0000256" key="1">
    <source>
        <dbReference type="SAM" id="SignalP"/>
    </source>
</evidence>
<reference evidence="2 3" key="1">
    <citation type="submission" date="2019-12" db="EMBL/GenBank/DDBJ databases">
        <title>Genomic-based taxomic classification of the family Erythrobacteraceae.</title>
        <authorList>
            <person name="Xu L."/>
        </authorList>
    </citation>
    <scope>NUCLEOTIDE SEQUENCE [LARGE SCALE GENOMIC DNA]</scope>
    <source>
        <strain evidence="2 3">KCTC 52763</strain>
    </source>
</reference>
<name>A0A844ZVE4_9SPHN</name>
<dbReference type="OrthoDB" id="7450905at2"/>
<dbReference type="Proteomes" id="UP000442714">
    <property type="component" value="Unassembled WGS sequence"/>
</dbReference>
<dbReference type="RefSeq" id="WP_160605119.1">
    <property type="nucleotide sequence ID" value="NZ_WTYX01000002.1"/>
</dbReference>
<sequence length="97" mass="10325">MRKSLITLAAISAACTAAPAFADSISIQYRDLNLSTAEGQAKLEQRIDRAAKKVCKLGDHTMGTRISDPSAKACYAKAKKQASRQMAAVVQDRNLGG</sequence>
<organism evidence="2 3">
    <name type="scientific">Pontixanthobacter aquaemixtae</name>
    <dbReference type="NCBI Taxonomy" id="1958940"/>
    <lineage>
        <taxon>Bacteria</taxon>
        <taxon>Pseudomonadati</taxon>
        <taxon>Pseudomonadota</taxon>
        <taxon>Alphaproteobacteria</taxon>
        <taxon>Sphingomonadales</taxon>
        <taxon>Erythrobacteraceae</taxon>
        <taxon>Pontixanthobacter</taxon>
    </lineage>
</organism>
<feature type="chain" id="PRO_5032973491" evidence="1">
    <location>
        <begin position="23"/>
        <end position="97"/>
    </location>
</feature>
<protein>
    <submittedName>
        <fullName evidence="2">UrcA family protein</fullName>
    </submittedName>
</protein>
<keyword evidence="1" id="KW-0732">Signal</keyword>
<evidence type="ECO:0000313" key="2">
    <source>
        <dbReference type="EMBL" id="MXO91444.1"/>
    </source>
</evidence>
<dbReference type="PROSITE" id="PS51257">
    <property type="entry name" value="PROKAR_LIPOPROTEIN"/>
    <property type="match status" value="1"/>
</dbReference>
<dbReference type="NCBIfam" id="TIGR04433">
    <property type="entry name" value="UrcA_uranyl"/>
    <property type="match status" value="1"/>
</dbReference>